<reference evidence="1 2" key="1">
    <citation type="journal article" date="2008" name="Science">
        <title>The Physcomitrella genome reveals evolutionary insights into the conquest of land by plants.</title>
        <authorList>
            <person name="Rensing S."/>
            <person name="Lang D."/>
            <person name="Zimmer A."/>
            <person name="Terry A."/>
            <person name="Salamov A."/>
            <person name="Shapiro H."/>
            <person name="Nishiyama T."/>
            <person name="Perroud P.-F."/>
            <person name="Lindquist E."/>
            <person name="Kamisugi Y."/>
            <person name="Tanahashi T."/>
            <person name="Sakakibara K."/>
            <person name="Fujita T."/>
            <person name="Oishi K."/>
            <person name="Shin-I T."/>
            <person name="Kuroki Y."/>
            <person name="Toyoda A."/>
            <person name="Suzuki Y."/>
            <person name="Hashimoto A."/>
            <person name="Yamaguchi K."/>
            <person name="Sugano A."/>
            <person name="Kohara Y."/>
            <person name="Fujiyama A."/>
            <person name="Anterola A."/>
            <person name="Aoki S."/>
            <person name="Ashton N."/>
            <person name="Barbazuk W.B."/>
            <person name="Barker E."/>
            <person name="Bennetzen J."/>
            <person name="Bezanilla M."/>
            <person name="Blankenship R."/>
            <person name="Cho S.H."/>
            <person name="Dutcher S."/>
            <person name="Estelle M."/>
            <person name="Fawcett J.A."/>
            <person name="Gundlach H."/>
            <person name="Hanada K."/>
            <person name="Heyl A."/>
            <person name="Hicks K.A."/>
            <person name="Hugh J."/>
            <person name="Lohr M."/>
            <person name="Mayer K."/>
            <person name="Melkozernov A."/>
            <person name="Murata T."/>
            <person name="Nelson D."/>
            <person name="Pils B."/>
            <person name="Prigge M."/>
            <person name="Reiss B."/>
            <person name="Renner T."/>
            <person name="Rombauts S."/>
            <person name="Rushton P."/>
            <person name="Sanderfoot A."/>
            <person name="Schween G."/>
            <person name="Shiu S.-H."/>
            <person name="Stueber K."/>
            <person name="Theodoulou F.L."/>
            <person name="Tu H."/>
            <person name="Van de Peer Y."/>
            <person name="Verrier P.J."/>
            <person name="Waters E."/>
            <person name="Wood A."/>
            <person name="Yang L."/>
            <person name="Cove D."/>
            <person name="Cuming A."/>
            <person name="Hasebe M."/>
            <person name="Lucas S."/>
            <person name="Mishler D.B."/>
            <person name="Reski R."/>
            <person name="Grigoriev I."/>
            <person name="Quatrano R.S."/>
            <person name="Boore J.L."/>
        </authorList>
    </citation>
    <scope>NUCLEOTIDE SEQUENCE [LARGE SCALE GENOMIC DNA]</scope>
    <source>
        <strain evidence="1 2">cv. Gransden 2004</strain>
    </source>
</reference>
<dbReference type="PANTHER" id="PTHR35727:SF7">
    <property type="entry name" value="S-ADENOSYLMETHIONINE DECARBOXYLASE PROENZYME"/>
    <property type="match status" value="1"/>
</dbReference>
<dbReference type="EnsemblPlants" id="Pp3c9_12070V3.3">
    <property type="protein sequence ID" value="Pp3c9_12070V3.3"/>
    <property type="gene ID" value="Pp3c9_12070"/>
</dbReference>
<organism evidence="1 2">
    <name type="scientific">Physcomitrium patens</name>
    <name type="common">Spreading-leaved earth moss</name>
    <name type="synonym">Physcomitrella patens</name>
    <dbReference type="NCBI Taxonomy" id="3218"/>
    <lineage>
        <taxon>Eukaryota</taxon>
        <taxon>Viridiplantae</taxon>
        <taxon>Streptophyta</taxon>
        <taxon>Embryophyta</taxon>
        <taxon>Bryophyta</taxon>
        <taxon>Bryophytina</taxon>
        <taxon>Bryopsida</taxon>
        <taxon>Funariidae</taxon>
        <taxon>Funariales</taxon>
        <taxon>Funariaceae</taxon>
        <taxon>Physcomitrium</taxon>
    </lineage>
</organism>
<proteinExistence type="predicted"/>
<dbReference type="AlphaFoldDB" id="A0A7I4EM18"/>
<protein>
    <submittedName>
        <fullName evidence="1">Uncharacterized protein</fullName>
    </submittedName>
</protein>
<dbReference type="PANTHER" id="PTHR35727">
    <property type="entry name" value="BNAA05G33520D PROTEIN"/>
    <property type="match status" value="1"/>
</dbReference>
<reference evidence="1" key="3">
    <citation type="submission" date="2020-12" db="UniProtKB">
        <authorList>
            <consortium name="EnsemblPlants"/>
        </authorList>
    </citation>
    <scope>IDENTIFICATION</scope>
</reference>
<name>A0A7I4EM18_PHYPA</name>
<reference evidence="1 2" key="2">
    <citation type="journal article" date="2018" name="Plant J.">
        <title>The Physcomitrella patens chromosome-scale assembly reveals moss genome structure and evolution.</title>
        <authorList>
            <person name="Lang D."/>
            <person name="Ullrich K.K."/>
            <person name="Murat F."/>
            <person name="Fuchs J."/>
            <person name="Jenkins J."/>
            <person name="Haas F.B."/>
            <person name="Piednoel M."/>
            <person name="Gundlach H."/>
            <person name="Van Bel M."/>
            <person name="Meyberg R."/>
            <person name="Vives C."/>
            <person name="Morata J."/>
            <person name="Symeonidi A."/>
            <person name="Hiss M."/>
            <person name="Muchero W."/>
            <person name="Kamisugi Y."/>
            <person name="Saleh O."/>
            <person name="Blanc G."/>
            <person name="Decker E.L."/>
            <person name="van Gessel N."/>
            <person name="Grimwood J."/>
            <person name="Hayes R.D."/>
            <person name="Graham S.W."/>
            <person name="Gunter L.E."/>
            <person name="McDaniel S.F."/>
            <person name="Hoernstein S.N.W."/>
            <person name="Larsson A."/>
            <person name="Li F.W."/>
            <person name="Perroud P.F."/>
            <person name="Phillips J."/>
            <person name="Ranjan P."/>
            <person name="Rokshar D.S."/>
            <person name="Rothfels C.J."/>
            <person name="Schneider L."/>
            <person name="Shu S."/>
            <person name="Stevenson D.W."/>
            <person name="Thummler F."/>
            <person name="Tillich M."/>
            <person name="Villarreal Aguilar J.C."/>
            <person name="Widiez T."/>
            <person name="Wong G.K."/>
            <person name="Wymore A."/>
            <person name="Zhang Y."/>
            <person name="Zimmer A.D."/>
            <person name="Quatrano R.S."/>
            <person name="Mayer K.F.X."/>
            <person name="Goodstein D."/>
            <person name="Casacuberta J.M."/>
            <person name="Vandepoele K."/>
            <person name="Reski R."/>
            <person name="Cuming A.C."/>
            <person name="Tuskan G.A."/>
            <person name="Maumus F."/>
            <person name="Salse J."/>
            <person name="Schmutz J."/>
            <person name="Rensing S.A."/>
        </authorList>
    </citation>
    <scope>NUCLEOTIDE SEQUENCE [LARGE SCALE GENOMIC DNA]</scope>
    <source>
        <strain evidence="1 2">cv. Gransden 2004</strain>
    </source>
</reference>
<dbReference type="EMBL" id="ABEU02000009">
    <property type="status" value="NOT_ANNOTATED_CDS"/>
    <property type="molecule type" value="Genomic_DNA"/>
</dbReference>
<gene>
    <name evidence="1" type="primary">LOC112286413</name>
</gene>
<keyword evidence="2" id="KW-1185">Reference proteome</keyword>
<evidence type="ECO:0000313" key="1">
    <source>
        <dbReference type="EnsemblPlants" id="Pp3c9_12070V3.3"/>
    </source>
</evidence>
<accession>A0A7I4EM18</accession>
<dbReference type="Pfam" id="PF08132">
    <property type="entry name" value="AdoMetDC_leader"/>
    <property type="match status" value="1"/>
</dbReference>
<sequence length="72" mass="8115">MAFDRSLTIAAVFAEFLNVIMEAKTGKISLKNSVQYECPLDYVIEDVRPHGGSEKYRSAVYSNIFVSLPNRN</sequence>
<dbReference type="Proteomes" id="UP000006727">
    <property type="component" value="Chromosome 9"/>
</dbReference>
<dbReference type="Gramene" id="Pp3c9_12070V3.3">
    <property type="protein sequence ID" value="Pp3c9_12070V3.3"/>
    <property type="gene ID" value="Pp3c9_12070"/>
</dbReference>
<dbReference type="InterPro" id="IPR012511">
    <property type="entry name" value="AdoMetDC_leader"/>
</dbReference>
<evidence type="ECO:0000313" key="2">
    <source>
        <dbReference type="Proteomes" id="UP000006727"/>
    </source>
</evidence>